<dbReference type="SMART" id="SM00028">
    <property type="entry name" value="TPR"/>
    <property type="match status" value="4"/>
</dbReference>
<dbReference type="Proteomes" id="UP001596139">
    <property type="component" value="Unassembled WGS sequence"/>
</dbReference>
<comment type="caution">
    <text evidence="2">The sequence shown here is derived from an EMBL/GenBank/DDBJ whole genome shotgun (WGS) entry which is preliminary data.</text>
</comment>
<dbReference type="InterPro" id="IPR024983">
    <property type="entry name" value="CHAT_dom"/>
</dbReference>
<dbReference type="PANTHER" id="PTHR10098:SF108">
    <property type="entry name" value="TETRATRICOPEPTIDE REPEAT PROTEIN 28"/>
    <property type="match status" value="1"/>
</dbReference>
<name>A0ABW1MLD9_9ACTN</name>
<dbReference type="Pfam" id="PF12770">
    <property type="entry name" value="CHAT"/>
    <property type="match status" value="1"/>
</dbReference>
<evidence type="ECO:0000313" key="2">
    <source>
        <dbReference type="EMBL" id="MFC6063922.1"/>
    </source>
</evidence>
<dbReference type="Pfam" id="PF07721">
    <property type="entry name" value="TPR_4"/>
    <property type="match status" value="1"/>
</dbReference>
<sequence>MTSEAALFSALVLRALVDARRYDQVLEHAPAVLDALGAREMEPEVDATFRSTVLGFAAVSAYGLGRFPESLAYAERSVAEGRRVAGPNLSLARALGNRALAKEALGDLVGAQEDYTAALAMAGGLDDGAASEAIQTLRTNYADFLHNRGQHPEAQALLSLLSTAHGDLTALNNTAWARSILGEPEPEAIARFEDALRRAKAAGKLQLAGVAASNIGMLYFDLGEPDRALAYLTESADLLSREAESESLAITEYNLGVVLQRAGRLDDSVAHLKRALKLYLQLTPRSLKILWVLRHIALTRLVQRDFRRARAALRRGIALYEQVRPNVGHREDEHSGGFDSYRTLIELHLYLSMHERWIDEAFELVERGRARYWAETLTPLVPVPEPGRFHPQGIVGATAPDVLLLSFFVGPNATFLIHGRGGHLSSRRIDIGADGLRALVQDMTFDLLATPSRRGAREDNAKALAAMLLRDIDPSGARAVLVLPDGPLWALPFDALPLPGGGYLGDAAPVVAAPGIHVLRAMRGQQSDAEPGPVVVARPELGAHLPDLPGAERQAAVIAGLFPATRPPLLGPAATWPALRAALPTATHVHVAAHATAHAGQEPAVLLCDGAGAPVYVRVADIATVPLTAELVFLAACSTSLGPTSSGEGLISIGRAFLFAGARCVVGTLWPVPADETELMVAEFYRRLACGATLLDALHQTKQVARSRGLSPRTWAAFQGVGNFLTEVDAVAAFVERYWEAE</sequence>
<dbReference type="Pfam" id="PF13424">
    <property type="entry name" value="TPR_12"/>
    <property type="match status" value="1"/>
</dbReference>
<dbReference type="InterPro" id="IPR019734">
    <property type="entry name" value="TPR_rpt"/>
</dbReference>
<dbReference type="InterPro" id="IPR011717">
    <property type="entry name" value="TPR-4"/>
</dbReference>
<proteinExistence type="predicted"/>
<dbReference type="Pfam" id="PF13374">
    <property type="entry name" value="TPR_10"/>
    <property type="match status" value="1"/>
</dbReference>
<accession>A0ABW1MLD9</accession>
<gene>
    <name evidence="2" type="ORF">ACFP4F_15320</name>
</gene>
<feature type="domain" description="CHAT" evidence="1">
    <location>
        <begin position="461"/>
        <end position="723"/>
    </location>
</feature>
<keyword evidence="3" id="KW-1185">Reference proteome</keyword>
<dbReference type="PANTHER" id="PTHR10098">
    <property type="entry name" value="RAPSYN-RELATED"/>
    <property type="match status" value="1"/>
</dbReference>
<dbReference type="RefSeq" id="WP_031052648.1">
    <property type="nucleotide sequence ID" value="NZ_JBHSPX010000004.1"/>
</dbReference>
<reference evidence="3" key="1">
    <citation type="journal article" date="2019" name="Int. J. Syst. Evol. Microbiol.">
        <title>The Global Catalogue of Microorganisms (GCM) 10K type strain sequencing project: providing services to taxonomists for standard genome sequencing and annotation.</title>
        <authorList>
            <consortium name="The Broad Institute Genomics Platform"/>
            <consortium name="The Broad Institute Genome Sequencing Center for Infectious Disease"/>
            <person name="Wu L."/>
            <person name="Ma J."/>
        </authorList>
    </citation>
    <scope>NUCLEOTIDE SEQUENCE [LARGE SCALE GENOMIC DNA]</scope>
    <source>
        <strain evidence="3">CGMCC 1.15180</strain>
    </source>
</reference>
<dbReference type="EMBL" id="JBHSPX010000004">
    <property type="protein sequence ID" value="MFC6063922.1"/>
    <property type="molecule type" value="Genomic_DNA"/>
</dbReference>
<evidence type="ECO:0000313" key="3">
    <source>
        <dbReference type="Proteomes" id="UP001596139"/>
    </source>
</evidence>
<dbReference type="SUPFAM" id="SSF48452">
    <property type="entry name" value="TPR-like"/>
    <property type="match status" value="2"/>
</dbReference>
<evidence type="ECO:0000259" key="1">
    <source>
        <dbReference type="Pfam" id="PF12770"/>
    </source>
</evidence>
<protein>
    <submittedName>
        <fullName evidence="2">CHAT domain-containing protein</fullName>
    </submittedName>
</protein>
<organism evidence="2 3">
    <name type="scientific">Streptomyces ochraceiscleroticus</name>
    <dbReference type="NCBI Taxonomy" id="47761"/>
    <lineage>
        <taxon>Bacteria</taxon>
        <taxon>Bacillati</taxon>
        <taxon>Actinomycetota</taxon>
        <taxon>Actinomycetes</taxon>
        <taxon>Kitasatosporales</taxon>
        <taxon>Streptomycetaceae</taxon>
        <taxon>Streptomyces</taxon>
    </lineage>
</organism>
<dbReference type="InterPro" id="IPR011990">
    <property type="entry name" value="TPR-like_helical_dom_sf"/>
</dbReference>
<dbReference type="Gene3D" id="1.25.40.10">
    <property type="entry name" value="Tetratricopeptide repeat domain"/>
    <property type="match status" value="2"/>
</dbReference>